<evidence type="ECO:0000256" key="3">
    <source>
        <dbReference type="ARBA" id="ARBA00038374"/>
    </source>
</evidence>
<dbReference type="Pfam" id="PF01136">
    <property type="entry name" value="Peptidase_U32"/>
    <property type="match status" value="1"/>
</dbReference>
<feature type="domain" description="Peptidase family U32 C-terminal" evidence="4">
    <location>
        <begin position="360"/>
        <end position="433"/>
    </location>
</feature>
<evidence type="ECO:0000256" key="2">
    <source>
        <dbReference type="ARBA" id="ARBA00022801"/>
    </source>
</evidence>
<dbReference type="InterPro" id="IPR051454">
    <property type="entry name" value="RNA/ubiquinone_mod_enzymes"/>
</dbReference>
<evidence type="ECO:0000259" key="4">
    <source>
        <dbReference type="Pfam" id="PF16325"/>
    </source>
</evidence>
<proteinExistence type="inferred from homology"/>
<evidence type="ECO:0000256" key="1">
    <source>
        <dbReference type="ARBA" id="ARBA00022670"/>
    </source>
</evidence>
<dbReference type="GO" id="GO:0008233">
    <property type="term" value="F:peptidase activity"/>
    <property type="evidence" value="ECO:0007669"/>
    <property type="project" value="UniProtKB-KW"/>
</dbReference>
<dbReference type="PANTHER" id="PTHR30217:SF6">
    <property type="entry name" value="TRNA HYDROXYLATION PROTEIN P"/>
    <property type="match status" value="1"/>
</dbReference>
<comment type="similarity">
    <text evidence="3">Belongs to the peptidase U32 family.</text>
</comment>
<dbReference type="PANTHER" id="PTHR30217">
    <property type="entry name" value="PEPTIDASE U32 FAMILY"/>
    <property type="match status" value="1"/>
</dbReference>
<keyword evidence="1 5" id="KW-0645">Protease</keyword>
<dbReference type="GO" id="GO:0006508">
    <property type="term" value="P:proteolysis"/>
    <property type="evidence" value="ECO:0007669"/>
    <property type="project" value="UniProtKB-KW"/>
</dbReference>
<dbReference type="Gene3D" id="2.40.30.10">
    <property type="entry name" value="Translation factors"/>
    <property type="match status" value="1"/>
</dbReference>
<accession>A0A3B1DPC3</accession>
<dbReference type="AlphaFoldDB" id="A0A3B1DPC3"/>
<organism evidence="5">
    <name type="scientific">hydrothermal vent metagenome</name>
    <dbReference type="NCBI Taxonomy" id="652676"/>
    <lineage>
        <taxon>unclassified sequences</taxon>
        <taxon>metagenomes</taxon>
        <taxon>ecological metagenomes</taxon>
    </lineage>
</organism>
<dbReference type="EMBL" id="UOGJ01000144">
    <property type="protein sequence ID" value="VAX37918.1"/>
    <property type="molecule type" value="Genomic_DNA"/>
</dbReference>
<sequence>MNMTELLMPAGNFEKMQYAFAFGADAVYLGMPRFSLRARENGFKKKEAVIEAIEYAHKLNKKVYITANILPHNHKVDSFIKYATEFLESCQPDSWIMSDPGLIMLMREKHPEQIIHLSVQANTVNFATAKFWANLGIKRIILSRELSINEMKEIHTHCPDIELEAFVHGSICIAYSGRCLISNYMSYRDPNQGTCANSCRWQYKIFEKGEVQPKKLQNKADFTVQTTTQHGDAYVPLNGDYYLEEQERPGEYMQIDEDENGTYLMNARDLCGIEYLQELCDAGIISLKVEGRSKSVYFTVLIARAYRKAIDEMLAGKPFNEDHLKDIFATSNRGLISGFLKGNPGHNAQAFEDARSQASSHRFSGILREYDNDKKLMKIETRNPIKKGMSLEMILPNDTITFTVQNLTNEKFQEIDTAHGGAGCCWMSFDKNPGEFVLFREAL</sequence>
<name>A0A3B1DPC3_9ZZZZ</name>
<dbReference type="PROSITE" id="PS01276">
    <property type="entry name" value="PEPTIDASE_U32"/>
    <property type="match status" value="1"/>
</dbReference>
<gene>
    <name evidence="5" type="ORF">MNBD_UNCLBAC01-406</name>
</gene>
<dbReference type="Pfam" id="PF16325">
    <property type="entry name" value="Peptidase_U32_C"/>
    <property type="match status" value="1"/>
</dbReference>
<keyword evidence="2" id="KW-0378">Hydrolase</keyword>
<dbReference type="InterPro" id="IPR001539">
    <property type="entry name" value="Peptidase_U32"/>
</dbReference>
<evidence type="ECO:0000313" key="5">
    <source>
        <dbReference type="EMBL" id="VAX37918.1"/>
    </source>
</evidence>
<reference evidence="5" key="1">
    <citation type="submission" date="2018-06" db="EMBL/GenBank/DDBJ databases">
        <authorList>
            <person name="Zhirakovskaya E."/>
        </authorList>
    </citation>
    <scope>NUCLEOTIDE SEQUENCE</scope>
</reference>
<dbReference type="InterPro" id="IPR032525">
    <property type="entry name" value="Peptidase_U32_C"/>
</dbReference>
<protein>
    <submittedName>
        <fullName evidence="5">Uncharacterized protease YegQ</fullName>
    </submittedName>
</protein>